<keyword evidence="2" id="KW-0472">Membrane</keyword>
<dbReference type="SUPFAM" id="SSF55856">
    <property type="entry name" value="Cytochrome b5-like heme/steroid binding domain"/>
    <property type="match status" value="1"/>
</dbReference>
<dbReference type="PANTHER" id="PTHR10281:SF76">
    <property type="entry name" value="CALCUTTA CUP-RELATED"/>
    <property type="match status" value="1"/>
</dbReference>
<organism evidence="4 5">
    <name type="scientific">Paraglomus occultum</name>
    <dbReference type="NCBI Taxonomy" id="144539"/>
    <lineage>
        <taxon>Eukaryota</taxon>
        <taxon>Fungi</taxon>
        <taxon>Fungi incertae sedis</taxon>
        <taxon>Mucoromycota</taxon>
        <taxon>Glomeromycotina</taxon>
        <taxon>Glomeromycetes</taxon>
        <taxon>Paraglomerales</taxon>
        <taxon>Paraglomeraceae</taxon>
        <taxon>Paraglomus</taxon>
    </lineage>
</organism>
<dbReference type="EMBL" id="CAJVPJ010001052">
    <property type="protein sequence ID" value="CAG8572918.1"/>
    <property type="molecule type" value="Genomic_DNA"/>
</dbReference>
<feature type="domain" description="Cytochrome b5 heme-binding" evidence="3">
    <location>
        <begin position="52"/>
        <end position="149"/>
    </location>
</feature>
<evidence type="ECO:0000259" key="3">
    <source>
        <dbReference type="SMART" id="SM01117"/>
    </source>
</evidence>
<sequence>MSNVFLSILQSFIICLITFFLSSYYFTETWTWGYQNKWTNWRTYIPAHQITFTVEELAKYDGSDPNLPIYISLFGEVFDVSSGVAYYGKGSGYNAFAGRDATRAYVTGCFKTHLTHDLRGLTKEELKSLEGWLEFYKNHHSYYKVGNVALPPIDPNTPIPEPCNDNVGQKS</sequence>
<dbReference type="Pfam" id="PF00173">
    <property type="entry name" value="Cyt-b5"/>
    <property type="match status" value="1"/>
</dbReference>
<dbReference type="InterPro" id="IPR050577">
    <property type="entry name" value="MAPR/NEUFC/NENF-like"/>
</dbReference>
<proteinExistence type="inferred from homology"/>
<dbReference type="InterPro" id="IPR001199">
    <property type="entry name" value="Cyt_B5-like_heme/steroid-bd"/>
</dbReference>
<dbReference type="InterPro" id="IPR036400">
    <property type="entry name" value="Cyt_B5-like_heme/steroid_sf"/>
</dbReference>
<comment type="caution">
    <text evidence="4">The sequence shown here is derived from an EMBL/GenBank/DDBJ whole genome shotgun (WGS) entry which is preliminary data.</text>
</comment>
<dbReference type="AlphaFoldDB" id="A0A9N9FYX8"/>
<dbReference type="OrthoDB" id="10257697at2759"/>
<comment type="similarity">
    <text evidence="1">Belongs to the cytochrome b5 family. MAPR subfamily.</text>
</comment>
<keyword evidence="2" id="KW-1133">Transmembrane helix</keyword>
<feature type="transmembrane region" description="Helical" evidence="2">
    <location>
        <begin position="6"/>
        <end position="27"/>
    </location>
</feature>
<evidence type="ECO:0000256" key="1">
    <source>
        <dbReference type="ARBA" id="ARBA00038357"/>
    </source>
</evidence>
<reference evidence="4" key="1">
    <citation type="submission" date="2021-06" db="EMBL/GenBank/DDBJ databases">
        <authorList>
            <person name="Kallberg Y."/>
            <person name="Tangrot J."/>
            <person name="Rosling A."/>
        </authorList>
    </citation>
    <scope>NUCLEOTIDE SEQUENCE</scope>
    <source>
        <strain evidence="4">IA702</strain>
    </source>
</reference>
<evidence type="ECO:0000313" key="5">
    <source>
        <dbReference type="Proteomes" id="UP000789572"/>
    </source>
</evidence>
<dbReference type="Gene3D" id="3.10.120.10">
    <property type="entry name" value="Cytochrome b5-like heme/steroid binding domain"/>
    <property type="match status" value="1"/>
</dbReference>
<dbReference type="SMART" id="SM01117">
    <property type="entry name" value="Cyt-b5"/>
    <property type="match status" value="1"/>
</dbReference>
<protein>
    <submittedName>
        <fullName evidence="4">5387_t:CDS:1</fullName>
    </submittedName>
</protein>
<evidence type="ECO:0000256" key="2">
    <source>
        <dbReference type="SAM" id="Phobius"/>
    </source>
</evidence>
<keyword evidence="2" id="KW-0812">Transmembrane</keyword>
<evidence type="ECO:0000313" key="4">
    <source>
        <dbReference type="EMBL" id="CAG8572918.1"/>
    </source>
</evidence>
<dbReference type="Proteomes" id="UP000789572">
    <property type="component" value="Unassembled WGS sequence"/>
</dbReference>
<accession>A0A9N9FYX8</accession>
<name>A0A9N9FYX8_9GLOM</name>
<dbReference type="GO" id="GO:0012505">
    <property type="term" value="C:endomembrane system"/>
    <property type="evidence" value="ECO:0007669"/>
    <property type="project" value="TreeGrafter"/>
</dbReference>
<dbReference type="PANTHER" id="PTHR10281">
    <property type="entry name" value="MEMBRANE-ASSOCIATED PROGESTERONE RECEPTOR COMPONENT-RELATED"/>
    <property type="match status" value="1"/>
</dbReference>
<dbReference type="GO" id="GO:0016020">
    <property type="term" value="C:membrane"/>
    <property type="evidence" value="ECO:0007669"/>
    <property type="project" value="TreeGrafter"/>
</dbReference>
<keyword evidence="5" id="KW-1185">Reference proteome</keyword>
<gene>
    <name evidence="4" type="ORF">POCULU_LOCUS6088</name>
</gene>